<dbReference type="RefSeq" id="XP_008028867.1">
    <property type="nucleotide sequence ID" value="XM_008030676.1"/>
</dbReference>
<reference evidence="1 2" key="2">
    <citation type="journal article" date="2013" name="PLoS Genet.">
        <title>Comparative genome structure, secondary metabolite, and effector coding capacity across Cochliobolus pathogens.</title>
        <authorList>
            <person name="Condon B.J."/>
            <person name="Leng Y."/>
            <person name="Wu D."/>
            <person name="Bushley K.E."/>
            <person name="Ohm R.A."/>
            <person name="Otillar R."/>
            <person name="Martin J."/>
            <person name="Schackwitz W."/>
            <person name="Grimwood J."/>
            <person name="MohdZainudin N."/>
            <person name="Xue C."/>
            <person name="Wang R."/>
            <person name="Manning V.A."/>
            <person name="Dhillon B."/>
            <person name="Tu Z.J."/>
            <person name="Steffenson B.J."/>
            <person name="Salamov A."/>
            <person name="Sun H."/>
            <person name="Lowry S."/>
            <person name="LaButti K."/>
            <person name="Han J."/>
            <person name="Copeland A."/>
            <person name="Lindquist E."/>
            <person name="Barry K."/>
            <person name="Schmutz J."/>
            <person name="Baker S.E."/>
            <person name="Ciuffetti L.M."/>
            <person name="Grigoriev I.V."/>
            <person name="Zhong S."/>
            <person name="Turgeon B.G."/>
        </authorList>
    </citation>
    <scope>NUCLEOTIDE SEQUENCE [LARGE SCALE GENOMIC DNA]</scope>
    <source>
        <strain evidence="2">28A</strain>
    </source>
</reference>
<dbReference type="PANTHER" id="PTHR43611:SF3">
    <property type="entry name" value="FLAVIN MONONUCLEOTIDE HYDROLASE 1, CHLOROPLATIC"/>
    <property type="match status" value="1"/>
</dbReference>
<dbReference type="SUPFAM" id="SSF48239">
    <property type="entry name" value="Terpenoid cyclases/Protein prenyltransferases"/>
    <property type="match status" value="1"/>
</dbReference>
<evidence type="ECO:0000313" key="2">
    <source>
        <dbReference type="Proteomes" id="UP000016935"/>
    </source>
</evidence>
<dbReference type="EMBL" id="KB908833">
    <property type="protein sequence ID" value="EOA83397.1"/>
    <property type="molecule type" value="Genomic_DNA"/>
</dbReference>
<dbReference type="InterPro" id="IPR008930">
    <property type="entry name" value="Terpenoid_cyclase/PrenylTrfase"/>
</dbReference>
<name>R0K4W7_EXST2</name>
<dbReference type="NCBIfam" id="TIGR01509">
    <property type="entry name" value="HAD-SF-IA-v3"/>
    <property type="match status" value="1"/>
</dbReference>
<dbReference type="Gene3D" id="1.50.10.20">
    <property type="match status" value="1"/>
</dbReference>
<evidence type="ECO:0000313" key="1">
    <source>
        <dbReference type="EMBL" id="EOA83397.1"/>
    </source>
</evidence>
<dbReference type="InterPro" id="IPR036412">
    <property type="entry name" value="HAD-like_sf"/>
</dbReference>
<dbReference type="InterPro" id="IPR023198">
    <property type="entry name" value="PGP-like_dom2"/>
</dbReference>
<dbReference type="PANTHER" id="PTHR43611">
    <property type="entry name" value="ALPHA-D-GLUCOSE 1-PHOSPHATE PHOSPHATASE"/>
    <property type="match status" value="1"/>
</dbReference>
<dbReference type="GeneID" id="19404833"/>
<keyword evidence="2" id="KW-1185">Reference proteome</keyword>
<dbReference type="SUPFAM" id="SSF56784">
    <property type="entry name" value="HAD-like"/>
    <property type="match status" value="1"/>
</dbReference>
<accession>R0K4W7</accession>
<protein>
    <recommendedName>
        <fullName evidence="3">HAD-like protein</fullName>
    </recommendedName>
</protein>
<proteinExistence type="predicted"/>
<evidence type="ECO:0008006" key="3">
    <source>
        <dbReference type="Google" id="ProtNLM"/>
    </source>
</evidence>
<gene>
    <name evidence="1" type="ORF">SETTUDRAFT_43197</name>
</gene>
<dbReference type="HOGENOM" id="CLU_019989_1_0_1"/>
<dbReference type="Gene3D" id="3.40.50.1000">
    <property type="entry name" value="HAD superfamily/HAD-like"/>
    <property type="match status" value="1"/>
</dbReference>
<dbReference type="Proteomes" id="UP000016935">
    <property type="component" value="Unassembled WGS sequence"/>
</dbReference>
<dbReference type="STRING" id="671987.R0K4W7"/>
<reference evidence="1 2" key="1">
    <citation type="journal article" date="2012" name="PLoS Pathog.">
        <title>Diverse lifestyles and strategies of plant pathogenesis encoded in the genomes of eighteen Dothideomycetes fungi.</title>
        <authorList>
            <person name="Ohm R.A."/>
            <person name="Feau N."/>
            <person name="Henrissat B."/>
            <person name="Schoch C.L."/>
            <person name="Horwitz B.A."/>
            <person name="Barry K.W."/>
            <person name="Condon B.J."/>
            <person name="Copeland A.C."/>
            <person name="Dhillon B."/>
            <person name="Glaser F."/>
            <person name="Hesse C.N."/>
            <person name="Kosti I."/>
            <person name="LaButti K."/>
            <person name="Lindquist E.A."/>
            <person name="Lucas S."/>
            <person name="Salamov A.A."/>
            <person name="Bradshaw R.E."/>
            <person name="Ciuffetti L."/>
            <person name="Hamelin R.C."/>
            <person name="Kema G.H.J."/>
            <person name="Lawrence C."/>
            <person name="Scott J.A."/>
            <person name="Spatafora J.W."/>
            <person name="Turgeon B.G."/>
            <person name="de Wit P.J.G.M."/>
            <person name="Zhong S."/>
            <person name="Goodwin S.B."/>
            <person name="Grigoriev I.V."/>
        </authorList>
    </citation>
    <scope>NUCLEOTIDE SEQUENCE [LARGE SCALE GENOMIC DNA]</scope>
    <source>
        <strain evidence="2">28A</strain>
    </source>
</reference>
<dbReference type="OrthoDB" id="2012566at2759"/>
<dbReference type="InterPro" id="IPR023214">
    <property type="entry name" value="HAD_sf"/>
</dbReference>
<dbReference type="eggNOG" id="ENOG502QTXV">
    <property type="taxonomic scope" value="Eukaryota"/>
</dbReference>
<dbReference type="AlphaFoldDB" id="R0K4W7"/>
<dbReference type="InterPro" id="IPR006439">
    <property type="entry name" value="HAD-SF_hydro_IA"/>
</dbReference>
<dbReference type="Gene3D" id="1.10.150.240">
    <property type="entry name" value="Putative phosphatase, domain 2"/>
    <property type="match status" value="1"/>
</dbReference>
<organism evidence="1 2">
    <name type="scientific">Exserohilum turcicum (strain 28A)</name>
    <name type="common">Northern leaf blight fungus</name>
    <name type="synonym">Setosphaeria turcica</name>
    <dbReference type="NCBI Taxonomy" id="671987"/>
    <lineage>
        <taxon>Eukaryota</taxon>
        <taxon>Fungi</taxon>
        <taxon>Dikarya</taxon>
        <taxon>Ascomycota</taxon>
        <taxon>Pezizomycotina</taxon>
        <taxon>Dothideomycetes</taxon>
        <taxon>Pleosporomycetidae</taxon>
        <taxon>Pleosporales</taxon>
        <taxon>Pleosporineae</taxon>
        <taxon>Pleosporaceae</taxon>
        <taxon>Exserohilum</taxon>
    </lineage>
</organism>
<dbReference type="GO" id="GO:0016791">
    <property type="term" value="F:phosphatase activity"/>
    <property type="evidence" value="ECO:0007669"/>
    <property type="project" value="UniProtKB-ARBA"/>
</dbReference>
<sequence length="543" mass="60628">MATDLVYPVCQSLTEKSFASDIEKLSLKFPTTTPSSSFTVNTETATNGTKKSKIHTLILDLGDVLFHWTGKDLQALSPQDFRAVILSSTWTELECGKVSEDKAIESIGKELSLDPNAIKQALAQCRGTVRVDQELLDQLVELKKEMNGHLKVYSMTNSSKDDFALLKATLSDWSLFDGEFTSYEAGLSKPELGYYKHVIDRIGLRDPSSAIFVDDKEVNVNAASSFGLQGMVFRSPASLIRQLRNRLSDPVTRARQYMMQNAHNHISCIENGPEFRDAFSQFLIHWELKEAQYLSLSPPGASKAEIKAVIEQASAEAKTWNYFIGDPVGTTKTFPDDIDDTATALLAFSPPAASANKVLDKIAASRHPRDNLALNYFCDGRHRVCPYVITNVVRAFYHYNRGADVKPEFEHVRRILLNRGYVDGAEAYTSADVFLYFLSCLVDANPTAPEIQSLRKPMAAALRERVGRREDSVSTTARVLACQKLGVWAQSDVQYLKELQESDGGWEIGWVCRYGRSRKRIGSRGVPTAWAIKALEFEAQHQK</sequence>